<dbReference type="GeneID" id="2893861"/>
<feature type="region of interest" description="Disordered" evidence="2">
    <location>
        <begin position="150"/>
        <end position="182"/>
    </location>
</feature>
<dbReference type="InterPro" id="IPR035550">
    <property type="entry name" value="Bem1/Scd2_PX"/>
</dbReference>
<dbReference type="eggNOG" id="ENOG502S32U">
    <property type="taxonomic scope" value="Eukaryota"/>
</dbReference>
<dbReference type="SUPFAM" id="SSF64268">
    <property type="entry name" value="PX domain"/>
    <property type="match status" value="1"/>
</dbReference>
<dbReference type="InterPro" id="IPR001683">
    <property type="entry name" value="PX_dom"/>
</dbReference>
<name>Q6CNU2_KLULA</name>
<keyword evidence="1" id="KW-0677">Repeat</keyword>
<evidence type="ECO:0000256" key="1">
    <source>
        <dbReference type="ARBA" id="ARBA00022737"/>
    </source>
</evidence>
<dbReference type="EMBL" id="CR382125">
    <property type="protein sequence ID" value="CAG99484.1"/>
    <property type="molecule type" value="Genomic_DNA"/>
</dbReference>
<keyword evidence="5" id="KW-1185">Reference proteome</keyword>
<feature type="domain" description="PX" evidence="3">
    <location>
        <begin position="186"/>
        <end position="307"/>
    </location>
</feature>
<dbReference type="Gene3D" id="3.30.1520.10">
    <property type="entry name" value="Phox-like domain"/>
    <property type="match status" value="1"/>
</dbReference>
<organism evidence="4 5">
    <name type="scientific">Kluyveromyces lactis (strain ATCC 8585 / CBS 2359 / DSM 70799 / NBRC 1267 / NRRL Y-1140 / WM37)</name>
    <name type="common">Yeast</name>
    <name type="synonym">Candida sphaerica</name>
    <dbReference type="NCBI Taxonomy" id="284590"/>
    <lineage>
        <taxon>Eukaryota</taxon>
        <taxon>Fungi</taxon>
        <taxon>Dikarya</taxon>
        <taxon>Ascomycota</taxon>
        <taxon>Saccharomycotina</taxon>
        <taxon>Saccharomycetes</taxon>
        <taxon>Saccharomycetales</taxon>
        <taxon>Saccharomycetaceae</taxon>
        <taxon>Kluyveromyces</taxon>
    </lineage>
</organism>
<evidence type="ECO:0000313" key="4">
    <source>
        <dbReference type="EMBL" id="CAG99484.1"/>
    </source>
</evidence>
<dbReference type="Pfam" id="PF00787">
    <property type="entry name" value="PX"/>
    <property type="match status" value="1"/>
</dbReference>
<reference evidence="4 5" key="1">
    <citation type="journal article" date="2004" name="Nature">
        <title>Genome evolution in yeasts.</title>
        <authorList>
            <consortium name="Genolevures"/>
            <person name="Dujon B."/>
            <person name="Sherman D."/>
            <person name="Fischer G."/>
            <person name="Durrens P."/>
            <person name="Casaregola S."/>
            <person name="Lafontaine I."/>
            <person name="de Montigny J."/>
            <person name="Marck C."/>
            <person name="Neuveglise C."/>
            <person name="Talla E."/>
            <person name="Goffard N."/>
            <person name="Frangeul L."/>
            <person name="Aigle M."/>
            <person name="Anthouard V."/>
            <person name="Babour A."/>
            <person name="Barbe V."/>
            <person name="Barnay S."/>
            <person name="Blanchin S."/>
            <person name="Beckerich J.M."/>
            <person name="Beyne E."/>
            <person name="Bleykasten C."/>
            <person name="Boisrame A."/>
            <person name="Boyer J."/>
            <person name="Cattolico L."/>
            <person name="Confanioleri F."/>
            <person name="de Daruvar A."/>
            <person name="Despons L."/>
            <person name="Fabre E."/>
            <person name="Fairhead C."/>
            <person name="Ferry-Dumazet H."/>
            <person name="Groppi A."/>
            <person name="Hantraye F."/>
            <person name="Hennequin C."/>
            <person name="Jauniaux N."/>
            <person name="Joyet P."/>
            <person name="Kachouri R."/>
            <person name="Kerrest A."/>
            <person name="Koszul R."/>
            <person name="Lemaire M."/>
            <person name="Lesur I."/>
            <person name="Ma L."/>
            <person name="Muller H."/>
            <person name="Nicaud J.M."/>
            <person name="Nikolski M."/>
            <person name="Oztas S."/>
            <person name="Ozier-Kalogeropoulos O."/>
            <person name="Pellenz S."/>
            <person name="Potier S."/>
            <person name="Richard G.F."/>
            <person name="Straub M.L."/>
            <person name="Suleau A."/>
            <person name="Swennene D."/>
            <person name="Tekaia F."/>
            <person name="Wesolowski-Louvel M."/>
            <person name="Westhof E."/>
            <person name="Wirth B."/>
            <person name="Zeniou-Meyer M."/>
            <person name="Zivanovic I."/>
            <person name="Bolotin-Fukuhara M."/>
            <person name="Thierry A."/>
            <person name="Bouchier C."/>
            <person name="Caudron B."/>
            <person name="Scarpelli C."/>
            <person name="Gaillardin C."/>
            <person name="Weissenbach J."/>
            <person name="Wincker P."/>
            <person name="Souciet J.L."/>
        </authorList>
    </citation>
    <scope>NUCLEOTIDE SEQUENCE [LARGE SCALE GENOMIC DNA]</scope>
    <source>
        <strain evidence="5">ATCC 8585 / CBS 2359 / DSM 70799 / NBRC 1267 / NRRL Y-1140 / WM37</strain>
    </source>
</reference>
<evidence type="ECO:0000256" key="2">
    <source>
        <dbReference type="SAM" id="MobiDB-lite"/>
    </source>
</evidence>
<dbReference type="InParanoid" id="Q6CNU2"/>
<proteinExistence type="predicted"/>
<sequence length="523" mass="58857">MLYVFGISMTNIPKSLNITTTADSFISPGSSKSFIPSSVSSSELPHSRPAATHCIFYNVIQDYLPVDESQWTPSNVPAPLNVRKGEVVQFVCTHENNTVVVKSRNKLGHGLVPLRCLSINLELTSISNMPSPKTSHSPIFESQISQRLSSEDLAQDPPSKSYSLSNSRLSSESSISNVSDSTNPMPKSFLANDCKVVSVAIKDNRMWYRVETTTSSQHKRFLCRYYQDFYQLHCQLLDEFRRLSLDRKHLPNLPKPMANSKSNESVHSRLNSFTAYLEVLLSSEHIPTDFKQSIFYDQWLCPKSGDLVQTPRGSLYKSIIIDEKGVSWNKILITDKNDSQDLVTELLHPDSTVNRSISRSSTPLGLSISTPSSPNISQPLQYTFSSKSMSQPSSPLLNKISSYSQINNIIKMKINFGSDCYAMKCQISDIETWDKFERIIRTRLIKDLPDPLCPFTVKVKDSTAEDKLIGLDAANFDIDNVMFMTQNQSNSNTNSYTQYNTTIPFANADSRRQFLKLNLEVSI</sequence>
<dbReference type="AlphaFoldDB" id="Q6CNU2"/>
<evidence type="ECO:0000259" key="3">
    <source>
        <dbReference type="PROSITE" id="PS50195"/>
    </source>
</evidence>
<protein>
    <submittedName>
        <fullName evidence="4">KLLA0E09923p</fullName>
    </submittedName>
</protein>
<feature type="compositionally biased region" description="Low complexity" evidence="2">
    <location>
        <begin position="159"/>
        <end position="181"/>
    </location>
</feature>
<dbReference type="InterPro" id="IPR051228">
    <property type="entry name" value="NADPH_Oxidase/PX-Domain"/>
</dbReference>
<dbReference type="GO" id="GO:0030674">
    <property type="term" value="F:protein-macromolecule adaptor activity"/>
    <property type="evidence" value="ECO:0007669"/>
    <property type="project" value="TreeGrafter"/>
</dbReference>
<dbReference type="InterPro" id="IPR036871">
    <property type="entry name" value="PX_dom_sf"/>
</dbReference>
<dbReference type="PaxDb" id="284590-Q6CNU2"/>
<dbReference type="RefSeq" id="XP_454397.1">
    <property type="nucleotide sequence ID" value="XM_454397.1"/>
</dbReference>
<dbReference type="GO" id="GO:0043332">
    <property type="term" value="C:mating projection tip"/>
    <property type="evidence" value="ECO:0007669"/>
    <property type="project" value="TreeGrafter"/>
</dbReference>
<dbReference type="PANTHER" id="PTHR15706">
    <property type="entry name" value="SH3 MULTIPLE DOMAIN"/>
    <property type="match status" value="1"/>
</dbReference>
<accession>Q6CNU2</accession>
<dbReference type="PANTHER" id="PTHR15706:SF2">
    <property type="entry name" value="SH3 AND PX DOMAIN-CONTAINING PROTEIN 2A"/>
    <property type="match status" value="1"/>
</dbReference>
<evidence type="ECO:0000313" key="5">
    <source>
        <dbReference type="Proteomes" id="UP000000598"/>
    </source>
</evidence>
<dbReference type="CDD" id="cd06890">
    <property type="entry name" value="PX_Bem1p"/>
    <property type="match status" value="1"/>
</dbReference>
<dbReference type="PROSITE" id="PS50195">
    <property type="entry name" value="PX"/>
    <property type="match status" value="1"/>
</dbReference>
<dbReference type="GO" id="GO:0005737">
    <property type="term" value="C:cytoplasm"/>
    <property type="evidence" value="ECO:0007669"/>
    <property type="project" value="TreeGrafter"/>
</dbReference>
<dbReference type="HOGENOM" id="CLU_535347_0_0_1"/>
<dbReference type="Proteomes" id="UP000000598">
    <property type="component" value="Chromosome E"/>
</dbReference>
<dbReference type="KEGG" id="kla:KLLA0_E09923g"/>
<dbReference type="GO" id="GO:0035091">
    <property type="term" value="F:phosphatidylinositol binding"/>
    <property type="evidence" value="ECO:0007669"/>
    <property type="project" value="InterPro"/>
</dbReference>
<dbReference type="STRING" id="284590.Q6CNU2"/>
<dbReference type="GO" id="GO:0000747">
    <property type="term" value="P:conjugation with cellular fusion"/>
    <property type="evidence" value="ECO:0007669"/>
    <property type="project" value="TreeGrafter"/>
</dbReference>
<dbReference type="OMA" id="ESRVWYR"/>
<gene>
    <name evidence="4" type="ORF">KLLA0_E09923g</name>
</gene>